<evidence type="ECO:0000313" key="4">
    <source>
        <dbReference type="EMBL" id="GEK29501.1"/>
    </source>
</evidence>
<evidence type="ECO:0000313" key="7">
    <source>
        <dbReference type="Proteomes" id="UP000321429"/>
    </source>
</evidence>
<keyword evidence="6" id="KW-1185">Reference proteome</keyword>
<dbReference type="Proteomes" id="UP000321429">
    <property type="component" value="Unassembled WGS sequence"/>
</dbReference>
<reference evidence="4 7" key="2">
    <citation type="submission" date="2019-07" db="EMBL/GenBank/DDBJ databases">
        <title>Whole genome shotgun sequence of Lactobacillus siliginis NBRC 101315.</title>
        <authorList>
            <person name="Hosoyama A."/>
            <person name="Uohara A."/>
            <person name="Ohji S."/>
            <person name="Ichikawa N."/>
        </authorList>
    </citation>
    <scope>NUCLEOTIDE SEQUENCE [LARGE SCALE GENOMIC DNA]</scope>
    <source>
        <strain evidence="4 7">NBRC 101315</strain>
    </source>
</reference>
<dbReference type="InterPro" id="IPR052710">
    <property type="entry name" value="CAAX_protease"/>
</dbReference>
<dbReference type="OrthoDB" id="2329186at2"/>
<dbReference type="STRING" id="348151.IV55_GL000052"/>
<organism evidence="5 6">
    <name type="scientific">Furfurilactobacillus siliginis</name>
    <dbReference type="NCBI Taxonomy" id="348151"/>
    <lineage>
        <taxon>Bacteria</taxon>
        <taxon>Bacillati</taxon>
        <taxon>Bacillota</taxon>
        <taxon>Bacilli</taxon>
        <taxon>Lactobacillales</taxon>
        <taxon>Lactobacillaceae</taxon>
        <taxon>Furfurilactobacillus</taxon>
    </lineage>
</organism>
<dbReference type="GO" id="GO:0004175">
    <property type="term" value="F:endopeptidase activity"/>
    <property type="evidence" value="ECO:0007669"/>
    <property type="project" value="UniProtKB-ARBA"/>
</dbReference>
<feature type="transmembrane region" description="Helical" evidence="2">
    <location>
        <begin position="12"/>
        <end position="31"/>
    </location>
</feature>
<dbReference type="GO" id="GO:0080120">
    <property type="term" value="P:CAAX-box protein maturation"/>
    <property type="evidence" value="ECO:0007669"/>
    <property type="project" value="UniProtKB-ARBA"/>
</dbReference>
<dbReference type="AlphaFoldDB" id="A0A0R2L5V0"/>
<feature type="transmembrane region" description="Helical" evidence="2">
    <location>
        <begin position="141"/>
        <end position="161"/>
    </location>
</feature>
<proteinExistence type="inferred from homology"/>
<dbReference type="PANTHER" id="PTHR36435:SF1">
    <property type="entry name" value="CAAX AMINO TERMINAL PROTEASE FAMILY PROTEIN"/>
    <property type="match status" value="1"/>
</dbReference>
<dbReference type="InterPro" id="IPR003675">
    <property type="entry name" value="Rce1/LyrA-like_dom"/>
</dbReference>
<keyword evidence="2" id="KW-1133">Transmembrane helix</keyword>
<evidence type="ECO:0000256" key="2">
    <source>
        <dbReference type="SAM" id="Phobius"/>
    </source>
</evidence>
<dbReference type="Proteomes" id="UP000051139">
    <property type="component" value="Unassembled WGS sequence"/>
</dbReference>
<feature type="transmembrane region" description="Helical" evidence="2">
    <location>
        <begin position="37"/>
        <end position="59"/>
    </location>
</feature>
<feature type="transmembrane region" description="Helical" evidence="2">
    <location>
        <begin position="229"/>
        <end position="251"/>
    </location>
</feature>
<dbReference type="PATRIC" id="fig|348151.3.peg.52"/>
<evidence type="ECO:0000256" key="1">
    <source>
        <dbReference type="ARBA" id="ARBA00009067"/>
    </source>
</evidence>
<evidence type="ECO:0000313" key="6">
    <source>
        <dbReference type="Proteomes" id="UP000051139"/>
    </source>
</evidence>
<dbReference type="EMBL" id="JQCB01000001">
    <property type="protein sequence ID" value="KRN97135.1"/>
    <property type="molecule type" value="Genomic_DNA"/>
</dbReference>
<dbReference type="PANTHER" id="PTHR36435">
    <property type="entry name" value="SLR1288 PROTEIN"/>
    <property type="match status" value="1"/>
</dbReference>
<dbReference type="RefSeq" id="WP_057808399.1">
    <property type="nucleotide sequence ID" value="NZ_BJUD01000062.1"/>
</dbReference>
<keyword evidence="2" id="KW-0472">Membrane</keyword>
<feature type="domain" description="CAAX prenyl protease 2/Lysostaphin resistance protein A-like" evidence="3">
    <location>
        <begin position="104"/>
        <end position="207"/>
    </location>
</feature>
<keyword evidence="2" id="KW-0812">Transmembrane</keyword>
<accession>A0A0R2L5V0</accession>
<gene>
    <name evidence="5" type="ORF">IV55_GL000052</name>
    <name evidence="4" type="ORF">LSI01_18120</name>
</gene>
<evidence type="ECO:0000313" key="5">
    <source>
        <dbReference type="EMBL" id="KRN97135.1"/>
    </source>
</evidence>
<feature type="transmembrane region" description="Helical" evidence="2">
    <location>
        <begin position="167"/>
        <end position="188"/>
    </location>
</feature>
<reference evidence="5 6" key="1">
    <citation type="journal article" date="2015" name="Genome Announc.">
        <title>Expanding the biotechnology potential of lactobacilli through comparative genomics of 213 strains and associated genera.</title>
        <authorList>
            <person name="Sun Z."/>
            <person name="Harris H.M."/>
            <person name="McCann A."/>
            <person name="Guo C."/>
            <person name="Argimon S."/>
            <person name="Zhang W."/>
            <person name="Yang X."/>
            <person name="Jeffery I.B."/>
            <person name="Cooney J.C."/>
            <person name="Kagawa T.F."/>
            <person name="Liu W."/>
            <person name="Song Y."/>
            <person name="Salvetti E."/>
            <person name="Wrobel A."/>
            <person name="Rasinkangas P."/>
            <person name="Parkhill J."/>
            <person name="Rea M.C."/>
            <person name="O'Sullivan O."/>
            <person name="Ritari J."/>
            <person name="Douillard F.P."/>
            <person name="Paul Ross R."/>
            <person name="Yang R."/>
            <person name="Briner A.E."/>
            <person name="Felis G.E."/>
            <person name="de Vos W.M."/>
            <person name="Barrangou R."/>
            <person name="Klaenhammer T.R."/>
            <person name="Caufield P.W."/>
            <person name="Cui Y."/>
            <person name="Zhang H."/>
            <person name="O'Toole P.W."/>
        </authorList>
    </citation>
    <scope>NUCLEOTIDE SEQUENCE [LARGE SCALE GENOMIC DNA]</scope>
    <source>
        <strain evidence="5 6">DSM 22696</strain>
    </source>
</reference>
<protein>
    <recommendedName>
        <fullName evidence="3">CAAX prenyl protease 2/Lysostaphin resistance protein A-like domain-containing protein</fullName>
    </recommendedName>
</protein>
<comment type="similarity">
    <text evidence="1">Belongs to the UPF0177 family.</text>
</comment>
<name>A0A0R2L5V0_9LACO</name>
<dbReference type="Pfam" id="PF02517">
    <property type="entry name" value="Rce1-like"/>
    <property type="match status" value="1"/>
</dbReference>
<feature type="transmembrane region" description="Helical" evidence="2">
    <location>
        <begin position="195"/>
        <end position="217"/>
    </location>
</feature>
<feature type="transmembrane region" description="Helical" evidence="2">
    <location>
        <begin position="79"/>
        <end position="98"/>
    </location>
</feature>
<sequence length="259" mass="28708">MENEPTDHTLLKLTGLTLGFTSLILACRWLVSLVASTATALLGSEIIAVVVLVLCNRYWWHIRLSYRPVAVQKMWHVGWIGWLIVIVFGGQAIGEMVINPDWPAAFAATLMVFLTAFYEETLFRGIILNTLLRKLTGSRKFISAALLSSALFGLAHAIHFFDNVNQNSVYTWLQIGYAVCLGVYFCAVATRSGSLVWSIIFHACFDYPAMVIAFSHTSTAAMSLTGGGTISWLASDVFLFLPIMLVGLWLLRPAKRQVK</sequence>
<comment type="caution">
    <text evidence="5">The sequence shown here is derived from an EMBL/GenBank/DDBJ whole genome shotgun (WGS) entry which is preliminary data.</text>
</comment>
<dbReference type="EMBL" id="BJUD01000062">
    <property type="protein sequence ID" value="GEK29501.1"/>
    <property type="molecule type" value="Genomic_DNA"/>
</dbReference>
<feature type="transmembrane region" description="Helical" evidence="2">
    <location>
        <begin position="104"/>
        <end position="120"/>
    </location>
</feature>
<evidence type="ECO:0000259" key="3">
    <source>
        <dbReference type="Pfam" id="PF02517"/>
    </source>
</evidence>